<name>A0A367PA76_CUPNE</name>
<dbReference type="GO" id="GO:0005506">
    <property type="term" value="F:iron ion binding"/>
    <property type="evidence" value="ECO:0007669"/>
    <property type="project" value="UniProtKB-ARBA"/>
</dbReference>
<dbReference type="Gene3D" id="2.60.120.620">
    <property type="entry name" value="q2cbj1_9rhob like domain"/>
    <property type="match status" value="1"/>
</dbReference>
<gene>
    <name evidence="2" type="ORF">DDK22_33455</name>
</gene>
<sequence>MTEIARYTADSPVEIIGNALEQHGAVIVEGLIDPPTLAQLDREIGPLISRSDPAQTHLNEGVAAFFGKHVRHLTGLAGKSNAFAEKVMCHPVYLALCDRFLLPNCADYQLNLGHMMDRGPGAHAQLMHRDDDVWIHFRHPRPLVQLASVVALVDFTRENGATLVVPGSHRWSRERQAVESEIAFAEMRAGSAVIYQGATLHAGGANATSDQWRRGFHMSYTLGWLRTEENNVLAVPPARARRLSPRAQRLLGYGVHDAIKDNGGYLGMVEMRDPLELLSEGRL</sequence>
<dbReference type="SUPFAM" id="SSF51197">
    <property type="entry name" value="Clavaminate synthase-like"/>
    <property type="match status" value="1"/>
</dbReference>
<comment type="cofactor">
    <cofactor evidence="1">
        <name>Fe(2+)</name>
        <dbReference type="ChEBI" id="CHEBI:29033"/>
    </cofactor>
</comment>
<evidence type="ECO:0000313" key="2">
    <source>
        <dbReference type="EMBL" id="RCJ04127.1"/>
    </source>
</evidence>
<dbReference type="EMBL" id="QDHA01000110">
    <property type="protein sequence ID" value="RCJ04127.1"/>
    <property type="molecule type" value="Genomic_DNA"/>
</dbReference>
<evidence type="ECO:0000256" key="1">
    <source>
        <dbReference type="ARBA" id="ARBA00001954"/>
    </source>
</evidence>
<dbReference type="PANTHER" id="PTHR20883:SF48">
    <property type="entry name" value="ECTOINE DIOXYGENASE"/>
    <property type="match status" value="1"/>
</dbReference>
<dbReference type="GO" id="GO:0016706">
    <property type="term" value="F:2-oxoglutarate-dependent dioxygenase activity"/>
    <property type="evidence" value="ECO:0007669"/>
    <property type="project" value="UniProtKB-ARBA"/>
</dbReference>
<organism evidence="2 3">
    <name type="scientific">Cupriavidus necator</name>
    <name type="common">Alcaligenes eutrophus</name>
    <name type="synonym">Ralstonia eutropha</name>
    <dbReference type="NCBI Taxonomy" id="106590"/>
    <lineage>
        <taxon>Bacteria</taxon>
        <taxon>Pseudomonadati</taxon>
        <taxon>Pseudomonadota</taxon>
        <taxon>Betaproteobacteria</taxon>
        <taxon>Burkholderiales</taxon>
        <taxon>Burkholderiaceae</taxon>
        <taxon>Cupriavidus</taxon>
    </lineage>
</organism>
<protein>
    <submittedName>
        <fullName evidence="2">Mitomycin antibiotic biosynthesis protein</fullName>
    </submittedName>
</protein>
<comment type="caution">
    <text evidence="2">The sequence shown here is derived from an EMBL/GenBank/DDBJ whole genome shotgun (WGS) entry which is preliminary data.</text>
</comment>
<reference evidence="2 3" key="1">
    <citation type="submission" date="2018-04" db="EMBL/GenBank/DDBJ databases">
        <title>Cupriavidus necator CR12 genome sequencing and assembly.</title>
        <authorList>
            <person name="Ben Fekih I."/>
            <person name="Mazhar H.S."/>
            <person name="Bello S.K."/>
            <person name="Rensing C."/>
        </authorList>
    </citation>
    <scope>NUCLEOTIDE SEQUENCE [LARGE SCALE GENOMIC DNA]</scope>
    <source>
        <strain evidence="2 3">CR12</strain>
    </source>
</reference>
<dbReference type="InterPro" id="IPR008775">
    <property type="entry name" value="Phytyl_CoA_dOase-like"/>
</dbReference>
<evidence type="ECO:0000313" key="3">
    <source>
        <dbReference type="Proteomes" id="UP000253501"/>
    </source>
</evidence>
<proteinExistence type="predicted"/>
<dbReference type="PANTHER" id="PTHR20883">
    <property type="entry name" value="PHYTANOYL-COA DIOXYGENASE DOMAIN CONTAINING 1"/>
    <property type="match status" value="1"/>
</dbReference>
<accession>A0A367PA76</accession>
<dbReference type="Pfam" id="PF05721">
    <property type="entry name" value="PhyH"/>
    <property type="match status" value="1"/>
</dbReference>
<dbReference type="Proteomes" id="UP000253501">
    <property type="component" value="Unassembled WGS sequence"/>
</dbReference>
<dbReference type="AlphaFoldDB" id="A0A367PA76"/>
<dbReference type="RefSeq" id="WP_114135672.1">
    <property type="nucleotide sequence ID" value="NZ_CP068436.1"/>
</dbReference>